<dbReference type="InterPro" id="IPR010870">
    <property type="entry name" value="Porin_O/P"/>
</dbReference>
<dbReference type="RefSeq" id="WP_008244063.1">
    <property type="nucleotide sequence ID" value="NZ_JAQIBC010000001.1"/>
</dbReference>
<feature type="signal peptide" evidence="1">
    <location>
        <begin position="1"/>
        <end position="20"/>
    </location>
</feature>
<keyword evidence="3" id="KW-1185">Reference proteome</keyword>
<dbReference type="Pfam" id="PF07396">
    <property type="entry name" value="Porin_O_P"/>
    <property type="match status" value="1"/>
</dbReference>
<evidence type="ECO:0000313" key="3">
    <source>
        <dbReference type="Proteomes" id="UP001169066"/>
    </source>
</evidence>
<gene>
    <name evidence="2" type="ORF">PF327_01385</name>
</gene>
<proteinExistence type="predicted"/>
<keyword evidence="1" id="KW-0732">Signal</keyword>
<feature type="chain" id="PRO_5045526813" evidence="1">
    <location>
        <begin position="21"/>
        <end position="418"/>
    </location>
</feature>
<accession>A0ABT7QPA8</accession>
<name>A0ABT7QPA8_9BACT</name>
<evidence type="ECO:0000256" key="1">
    <source>
        <dbReference type="SAM" id="SignalP"/>
    </source>
</evidence>
<dbReference type="Proteomes" id="UP001169066">
    <property type="component" value="Unassembled WGS sequence"/>
</dbReference>
<evidence type="ECO:0000313" key="2">
    <source>
        <dbReference type="EMBL" id="MDM5262841.1"/>
    </source>
</evidence>
<reference evidence="2" key="1">
    <citation type="submission" date="2023-01" db="EMBL/GenBank/DDBJ databases">
        <title>Sulfurovum sp. XTW-4 genome assembly.</title>
        <authorList>
            <person name="Wang J."/>
        </authorList>
    </citation>
    <scope>NUCLEOTIDE SEQUENCE</scope>
    <source>
        <strain evidence="2">XTW-4</strain>
    </source>
</reference>
<dbReference type="InterPro" id="IPR023614">
    <property type="entry name" value="Porin_dom_sf"/>
</dbReference>
<protein>
    <submittedName>
        <fullName evidence="2">Porin</fullName>
    </submittedName>
</protein>
<dbReference type="SUPFAM" id="SSF56935">
    <property type="entry name" value="Porins"/>
    <property type="match status" value="1"/>
</dbReference>
<organism evidence="2 3">
    <name type="scientific">Sulfurovum xiamenensis</name>
    <dbReference type="NCBI Taxonomy" id="3019066"/>
    <lineage>
        <taxon>Bacteria</taxon>
        <taxon>Pseudomonadati</taxon>
        <taxon>Campylobacterota</taxon>
        <taxon>Epsilonproteobacteria</taxon>
        <taxon>Campylobacterales</taxon>
        <taxon>Sulfurovaceae</taxon>
        <taxon>Sulfurovum</taxon>
    </lineage>
</organism>
<sequence length="418" mass="45982">MKRVTTALSLAAILATGVQAASLEERVTALEEQNTVLTEEVLATQTGGFTLVDTQKSYSGMGPAASKVYFSKNPLSIGGYGEMFYANPDNGDDFADVYRFITYFGYKFNDWIVLNTEIEFEHGADAGNGGKVVVEFFYLDFLLSEQANLRLGHVLTPMGLVNLRHEPTLFNTVQRPDIEKHLLPSTWHENGALVYGRFDSADIDYTVGMINALNLNSEYTRGDDTQSKWIREGRLGASKDASFEPAFVGRVDYTGINGLMVGASVYYGEGSNLKDPKATDPIQDVSGLTTTMFDIHASYDNGPFSMYGLYTQTNLDGAEKLSGNAVEKASGYYVNASYDVSSLVGLDYKLPVFAQYQDFNPVEKTVNGSNEDTFQTEIVTIGLNFFPADQVVLKADYAMKEVNNVDTNTFSFGLGFIF</sequence>
<comment type="caution">
    <text evidence="2">The sequence shown here is derived from an EMBL/GenBank/DDBJ whole genome shotgun (WGS) entry which is preliminary data.</text>
</comment>
<dbReference type="Gene3D" id="2.40.160.10">
    <property type="entry name" value="Porin"/>
    <property type="match status" value="1"/>
</dbReference>
<dbReference type="EMBL" id="JAQIBC010000001">
    <property type="protein sequence ID" value="MDM5262841.1"/>
    <property type="molecule type" value="Genomic_DNA"/>
</dbReference>